<keyword evidence="3" id="KW-1003">Cell membrane</keyword>
<dbReference type="EMBL" id="BAABBA010000021">
    <property type="protein sequence ID" value="GAA4289026.1"/>
    <property type="molecule type" value="Genomic_DNA"/>
</dbReference>
<evidence type="ECO:0000313" key="5">
    <source>
        <dbReference type="EMBL" id="GAA4289026.1"/>
    </source>
</evidence>
<organism evidence="5 6">
    <name type="scientific">Georgenia daeguensis</name>
    <dbReference type="NCBI Taxonomy" id="908355"/>
    <lineage>
        <taxon>Bacteria</taxon>
        <taxon>Bacillati</taxon>
        <taxon>Actinomycetota</taxon>
        <taxon>Actinomycetes</taxon>
        <taxon>Micrococcales</taxon>
        <taxon>Bogoriellaceae</taxon>
        <taxon>Georgenia</taxon>
    </lineage>
</organism>
<dbReference type="Proteomes" id="UP001499841">
    <property type="component" value="Unassembled WGS sequence"/>
</dbReference>
<keyword evidence="2" id="KW-0813">Transport</keyword>
<comment type="caution">
    <text evidence="5">The sequence shown here is derived from an EMBL/GenBank/DDBJ whole genome shotgun (WGS) entry which is preliminary data.</text>
</comment>
<evidence type="ECO:0000256" key="1">
    <source>
        <dbReference type="ARBA" id="ARBA00004651"/>
    </source>
</evidence>
<dbReference type="PANTHER" id="PTHR43045:SF1">
    <property type="entry name" value="SHIKIMATE TRANSPORTER"/>
    <property type="match status" value="1"/>
</dbReference>
<evidence type="ECO:0000313" key="6">
    <source>
        <dbReference type="Proteomes" id="UP001499841"/>
    </source>
</evidence>
<proteinExistence type="predicted"/>
<evidence type="ECO:0000256" key="3">
    <source>
        <dbReference type="ARBA" id="ARBA00022475"/>
    </source>
</evidence>
<keyword evidence="3" id="KW-0472">Membrane</keyword>
<evidence type="ECO:0000256" key="2">
    <source>
        <dbReference type="ARBA" id="ARBA00022448"/>
    </source>
</evidence>
<keyword evidence="6" id="KW-1185">Reference proteome</keyword>
<dbReference type="InterPro" id="IPR025668">
    <property type="entry name" value="Tnp_DDE_dom"/>
</dbReference>
<sequence length="179" mass="20548">MYVRLSLGETPAFKTVQERKKTSRFPIVEVFTRYPRQTLLATLIVVPSGAFFYNTVTYSISFATTNERITDEGRGAPRRPPLCPHDVRLSPDIWRVRAKNRPTPRRLAAELTAWMQMLALHSHPARRWEPKSLRLRLYSIPATMVRTARRALLHLADKAPWAHLALQGITRLRELAVPG</sequence>
<dbReference type="RefSeq" id="WP_425554588.1">
    <property type="nucleotide sequence ID" value="NZ_BAABBA010000021.1"/>
</dbReference>
<dbReference type="Pfam" id="PF13701">
    <property type="entry name" value="DDE_Tnp_1_4"/>
    <property type="match status" value="1"/>
</dbReference>
<accession>A0ABP8EYF4</accession>
<feature type="domain" description="Transposase DDE" evidence="4">
    <location>
        <begin position="107"/>
        <end position="175"/>
    </location>
</feature>
<comment type="subcellular location">
    <subcellularLocation>
        <location evidence="1">Cell membrane</location>
        <topology evidence="1">Multi-pass membrane protein</topology>
    </subcellularLocation>
</comment>
<gene>
    <name evidence="5" type="ORF">GCM10022262_33870</name>
</gene>
<dbReference type="PANTHER" id="PTHR43045">
    <property type="entry name" value="SHIKIMATE TRANSPORTER"/>
    <property type="match status" value="1"/>
</dbReference>
<reference evidence="6" key="1">
    <citation type="journal article" date="2019" name="Int. J. Syst. Evol. Microbiol.">
        <title>The Global Catalogue of Microorganisms (GCM) 10K type strain sequencing project: providing services to taxonomists for standard genome sequencing and annotation.</title>
        <authorList>
            <consortium name="The Broad Institute Genomics Platform"/>
            <consortium name="The Broad Institute Genome Sequencing Center for Infectious Disease"/>
            <person name="Wu L."/>
            <person name="Ma J."/>
        </authorList>
    </citation>
    <scope>NUCLEOTIDE SEQUENCE [LARGE SCALE GENOMIC DNA]</scope>
    <source>
        <strain evidence="6">JCM 17459</strain>
    </source>
</reference>
<evidence type="ECO:0000259" key="4">
    <source>
        <dbReference type="Pfam" id="PF13701"/>
    </source>
</evidence>
<name>A0ABP8EYF4_9MICO</name>
<protein>
    <recommendedName>
        <fullName evidence="4">Transposase DDE domain-containing protein</fullName>
    </recommendedName>
</protein>